<organism evidence="6 7">
    <name type="scientific">Protomyces lactucae-debilis</name>
    <dbReference type="NCBI Taxonomy" id="2754530"/>
    <lineage>
        <taxon>Eukaryota</taxon>
        <taxon>Fungi</taxon>
        <taxon>Dikarya</taxon>
        <taxon>Ascomycota</taxon>
        <taxon>Taphrinomycotina</taxon>
        <taxon>Taphrinomycetes</taxon>
        <taxon>Taphrinales</taxon>
        <taxon>Protomycetaceae</taxon>
        <taxon>Protomyces</taxon>
    </lineage>
</organism>
<keyword evidence="7" id="KW-1185">Reference proteome</keyword>
<dbReference type="PANTHER" id="PTHR13026:SF0">
    <property type="entry name" value="RIBOSOMAL RNA PROCESSING 1B"/>
    <property type="match status" value="1"/>
</dbReference>
<dbReference type="GO" id="GO:0006364">
    <property type="term" value="P:rRNA processing"/>
    <property type="evidence" value="ECO:0007669"/>
    <property type="project" value="UniProtKB-KW"/>
</dbReference>
<dbReference type="GO" id="GO:0030688">
    <property type="term" value="C:preribosome, small subunit precursor"/>
    <property type="evidence" value="ECO:0007669"/>
    <property type="project" value="InterPro"/>
</dbReference>
<comment type="caution">
    <text evidence="6">The sequence shown here is derived from an EMBL/GenBank/DDBJ whole genome shotgun (WGS) entry which is preliminary data.</text>
</comment>
<evidence type="ECO:0000256" key="2">
    <source>
        <dbReference type="ARBA" id="ARBA00006374"/>
    </source>
</evidence>
<keyword evidence="3" id="KW-0698">rRNA processing</keyword>
<name>A0A1Y2EV89_PROLT</name>
<dbReference type="RefSeq" id="XP_040722300.1">
    <property type="nucleotide sequence ID" value="XM_040866276.1"/>
</dbReference>
<dbReference type="AlphaFoldDB" id="A0A1Y2EV89"/>
<accession>A0A1Y2EV89</accession>
<proteinExistence type="inferred from homology"/>
<evidence type="ECO:0000313" key="7">
    <source>
        <dbReference type="Proteomes" id="UP000193685"/>
    </source>
</evidence>
<evidence type="ECO:0000256" key="4">
    <source>
        <dbReference type="ARBA" id="ARBA00023242"/>
    </source>
</evidence>
<dbReference type="EMBL" id="MCFI01000026">
    <property type="protein sequence ID" value="ORY75427.1"/>
    <property type="molecule type" value="Genomic_DNA"/>
</dbReference>
<dbReference type="STRING" id="56484.A0A1Y2EV89"/>
<evidence type="ECO:0000313" key="6">
    <source>
        <dbReference type="EMBL" id="ORY75427.1"/>
    </source>
</evidence>
<comment type="similarity">
    <text evidence="2">Belongs to the RRP1 family.</text>
</comment>
<keyword evidence="4" id="KW-0539">Nucleus</keyword>
<dbReference type="OMA" id="AMWFSDR"/>
<feature type="region of interest" description="Disordered" evidence="5">
    <location>
        <begin position="231"/>
        <end position="269"/>
    </location>
</feature>
<protein>
    <submittedName>
        <fullName evidence="6">Nucleolar</fullName>
    </submittedName>
</protein>
<evidence type="ECO:0000256" key="1">
    <source>
        <dbReference type="ARBA" id="ARBA00004123"/>
    </source>
</evidence>
<dbReference type="InterPro" id="IPR010301">
    <property type="entry name" value="RRP1"/>
</dbReference>
<sequence>MSTPFIKQLAAHERKTRDAAVASLTQYLTANRAFTELELLKLWKGLYYCFWHSDRVLVQQQLAGQLAGIVQGLKYQNILVFLSAFWKTMMREWPTLDALRLDKFYTLLRRFIEAGFKKCAQLAWEQPLTEGYMVLLEEGPLAAADRKVPLGIQYHIIDIYLEELDKVLPPLSKDGKAADNAKREKAMAAVPIQLLARPMEKIILHSPTKTLRLRVLKSFFDNERLAAFGYEAPGESDDDMDAHQHDEHCDHSKDVDSDNDSDSSFHGFD</sequence>
<dbReference type="Pfam" id="PF05997">
    <property type="entry name" value="Nop52"/>
    <property type="match status" value="1"/>
</dbReference>
<evidence type="ECO:0000256" key="5">
    <source>
        <dbReference type="SAM" id="MobiDB-lite"/>
    </source>
</evidence>
<dbReference type="GeneID" id="63782875"/>
<reference evidence="6 7" key="1">
    <citation type="submission" date="2016-07" db="EMBL/GenBank/DDBJ databases">
        <title>Pervasive Adenine N6-methylation of Active Genes in Fungi.</title>
        <authorList>
            <consortium name="DOE Joint Genome Institute"/>
            <person name="Mondo S.J."/>
            <person name="Dannebaum R.O."/>
            <person name="Kuo R.C."/>
            <person name="Labutti K."/>
            <person name="Haridas S."/>
            <person name="Kuo A."/>
            <person name="Salamov A."/>
            <person name="Ahrendt S.R."/>
            <person name="Lipzen A."/>
            <person name="Sullivan W."/>
            <person name="Andreopoulos W.B."/>
            <person name="Clum A."/>
            <person name="Lindquist E."/>
            <person name="Daum C."/>
            <person name="Ramamoorthy G.K."/>
            <person name="Gryganskyi A."/>
            <person name="Culley D."/>
            <person name="Magnuson J.K."/>
            <person name="James T.Y."/>
            <person name="O'Malley M.A."/>
            <person name="Stajich J.E."/>
            <person name="Spatafora J.W."/>
            <person name="Visel A."/>
            <person name="Grigoriev I.V."/>
        </authorList>
    </citation>
    <scope>NUCLEOTIDE SEQUENCE [LARGE SCALE GENOMIC DNA]</scope>
    <source>
        <strain evidence="6 7">12-1054</strain>
    </source>
</reference>
<evidence type="ECO:0000256" key="3">
    <source>
        <dbReference type="ARBA" id="ARBA00022552"/>
    </source>
</evidence>
<dbReference type="Proteomes" id="UP000193685">
    <property type="component" value="Unassembled WGS sequence"/>
</dbReference>
<dbReference type="GO" id="GO:0005634">
    <property type="term" value="C:nucleus"/>
    <property type="evidence" value="ECO:0007669"/>
    <property type="project" value="UniProtKB-SubCell"/>
</dbReference>
<comment type="subcellular location">
    <subcellularLocation>
        <location evidence="1">Nucleus</location>
    </subcellularLocation>
</comment>
<dbReference type="PANTHER" id="PTHR13026">
    <property type="entry name" value="NNP-1 PROTEIN NOVEL NUCLEAR PROTEIN 1 NOP52"/>
    <property type="match status" value="1"/>
</dbReference>
<gene>
    <name evidence="6" type="ORF">BCR37DRAFT_174259</name>
</gene>
<feature type="compositionally biased region" description="Basic and acidic residues" evidence="5">
    <location>
        <begin position="241"/>
        <end position="256"/>
    </location>
</feature>
<dbReference type="OrthoDB" id="2019504at2759"/>